<dbReference type="OrthoDB" id="5413793at2759"/>
<reference evidence="10" key="1">
    <citation type="submission" date="2019-04" db="EMBL/GenBank/DDBJ databases">
        <title>Friends and foes A comparative genomics studyof 23 Aspergillus species from section Flavi.</title>
        <authorList>
            <consortium name="DOE Joint Genome Institute"/>
            <person name="Kjaerbolling I."/>
            <person name="Vesth T."/>
            <person name="Frisvad J.C."/>
            <person name="Nybo J.L."/>
            <person name="Theobald S."/>
            <person name="Kildgaard S."/>
            <person name="Isbrandt T."/>
            <person name="Kuo A."/>
            <person name="Sato A."/>
            <person name="Lyhne E.K."/>
            <person name="Kogle M.E."/>
            <person name="Wiebenga A."/>
            <person name="Kun R.S."/>
            <person name="Lubbers R.J."/>
            <person name="Makela M.R."/>
            <person name="Barry K."/>
            <person name="Chovatia M."/>
            <person name="Clum A."/>
            <person name="Daum C."/>
            <person name="Haridas S."/>
            <person name="He G."/>
            <person name="LaButti K."/>
            <person name="Lipzen A."/>
            <person name="Mondo S."/>
            <person name="Riley R."/>
            <person name="Salamov A."/>
            <person name="Simmons B.A."/>
            <person name="Magnuson J.K."/>
            <person name="Henrissat B."/>
            <person name="Mortensen U.H."/>
            <person name="Larsen T.O."/>
            <person name="Devries R.P."/>
            <person name="Grigoriev I.V."/>
            <person name="Machida M."/>
            <person name="Baker S.E."/>
            <person name="Andersen M.R."/>
        </authorList>
    </citation>
    <scope>NUCLEOTIDE SEQUENCE [LARGE SCALE GENOMIC DNA]</scope>
    <source>
        <strain evidence="10">CBS 553.77</strain>
    </source>
</reference>
<feature type="transmembrane region" description="Helical" evidence="7">
    <location>
        <begin position="129"/>
        <end position="151"/>
    </location>
</feature>
<dbReference type="AlphaFoldDB" id="A0A5N6Z720"/>
<evidence type="ECO:0000256" key="2">
    <source>
        <dbReference type="ARBA" id="ARBA00022692"/>
    </source>
</evidence>
<evidence type="ECO:0000256" key="7">
    <source>
        <dbReference type="SAM" id="Phobius"/>
    </source>
</evidence>
<evidence type="ECO:0000256" key="1">
    <source>
        <dbReference type="ARBA" id="ARBA00004141"/>
    </source>
</evidence>
<feature type="transmembrane region" description="Helical" evidence="7">
    <location>
        <begin position="101"/>
        <end position="122"/>
    </location>
</feature>
<feature type="transmembrane region" description="Helical" evidence="7">
    <location>
        <begin position="248"/>
        <end position="267"/>
    </location>
</feature>
<evidence type="ECO:0000256" key="5">
    <source>
        <dbReference type="ARBA" id="ARBA00038359"/>
    </source>
</evidence>
<keyword evidence="2 7" id="KW-0812">Transmembrane</keyword>
<gene>
    <name evidence="9" type="ORF">BDV28DRAFT_148043</name>
</gene>
<dbReference type="PANTHER" id="PTHR33048:SF123">
    <property type="entry name" value="INTEGRAL MEMBRANE PROTEIN"/>
    <property type="match status" value="1"/>
</dbReference>
<comment type="subcellular location">
    <subcellularLocation>
        <location evidence="1">Membrane</location>
        <topology evidence="1">Multi-pass membrane protein</topology>
    </subcellularLocation>
</comment>
<dbReference type="Pfam" id="PF20684">
    <property type="entry name" value="Fung_rhodopsin"/>
    <property type="match status" value="1"/>
</dbReference>
<evidence type="ECO:0000256" key="4">
    <source>
        <dbReference type="ARBA" id="ARBA00023136"/>
    </source>
</evidence>
<evidence type="ECO:0000256" key="3">
    <source>
        <dbReference type="ARBA" id="ARBA00022989"/>
    </source>
</evidence>
<dbReference type="GO" id="GO:0016020">
    <property type="term" value="C:membrane"/>
    <property type="evidence" value="ECO:0007669"/>
    <property type="project" value="UniProtKB-SubCell"/>
</dbReference>
<keyword evidence="3 7" id="KW-1133">Transmembrane helix</keyword>
<feature type="transmembrane region" description="Helical" evidence="7">
    <location>
        <begin position="206"/>
        <end position="228"/>
    </location>
</feature>
<evidence type="ECO:0000313" key="9">
    <source>
        <dbReference type="EMBL" id="KAE8353464.1"/>
    </source>
</evidence>
<dbReference type="InterPro" id="IPR052337">
    <property type="entry name" value="SAT4-like"/>
</dbReference>
<feature type="transmembrane region" description="Helical" evidence="7">
    <location>
        <begin position="171"/>
        <end position="194"/>
    </location>
</feature>
<proteinExistence type="inferred from homology"/>
<feature type="transmembrane region" description="Helical" evidence="7">
    <location>
        <begin position="18"/>
        <end position="40"/>
    </location>
</feature>
<comment type="similarity">
    <text evidence="5">Belongs to the SAT4 family.</text>
</comment>
<dbReference type="Proteomes" id="UP000327118">
    <property type="component" value="Unassembled WGS sequence"/>
</dbReference>
<feature type="region of interest" description="Disordered" evidence="6">
    <location>
        <begin position="324"/>
        <end position="348"/>
    </location>
</feature>
<feature type="domain" description="Rhodopsin" evidence="8">
    <location>
        <begin position="36"/>
        <end position="272"/>
    </location>
</feature>
<keyword evidence="4 7" id="KW-0472">Membrane</keyword>
<organism evidence="9 10">
    <name type="scientific">Aspergillus coremiiformis</name>
    <dbReference type="NCBI Taxonomy" id="138285"/>
    <lineage>
        <taxon>Eukaryota</taxon>
        <taxon>Fungi</taxon>
        <taxon>Dikarya</taxon>
        <taxon>Ascomycota</taxon>
        <taxon>Pezizomycotina</taxon>
        <taxon>Eurotiomycetes</taxon>
        <taxon>Eurotiomycetidae</taxon>
        <taxon>Eurotiales</taxon>
        <taxon>Aspergillaceae</taxon>
        <taxon>Aspergillus</taxon>
        <taxon>Aspergillus subgen. Circumdati</taxon>
    </lineage>
</organism>
<evidence type="ECO:0000313" key="10">
    <source>
        <dbReference type="Proteomes" id="UP000327118"/>
    </source>
</evidence>
<name>A0A5N6Z720_9EURO</name>
<evidence type="ECO:0000256" key="6">
    <source>
        <dbReference type="SAM" id="MobiDB-lite"/>
    </source>
</evidence>
<sequence>MGVIVAKDGESSDSKVDKIIICNIVLIAVATFGTTLRVFVRVHLGGLGLDDLFCGISWAFLFAQCFISMWMTKYGYGRHYWTIDDVTKGDLFLKLEFATNITYRLGLAAIKIAFCLSYLRIFPGRTFRILCWGLAGFVAVETIVALFVVIFHCSPIHKAWDASGLVEGTCFQLLIFYYISFGIKLATDIALFTLPIPNLIRLKIGLGKRLGLVCMFGLGVFVIITSIVRVTFLNNFNVDISWELVNAMSWSSGEMTIAIVISCIPSLKGLINTQFPRVARLLGLSSIRGSTGRSTYGTTCRRGDDGNPFRKSIRLSGMPSRAKTALDLSPSDSEENILPSPGSTGGIEVRTSVSVHVNRTVSYQSDNTASHPRV</sequence>
<evidence type="ECO:0000259" key="8">
    <source>
        <dbReference type="Pfam" id="PF20684"/>
    </source>
</evidence>
<feature type="transmembrane region" description="Helical" evidence="7">
    <location>
        <begin position="52"/>
        <end position="71"/>
    </location>
</feature>
<dbReference type="InterPro" id="IPR049326">
    <property type="entry name" value="Rhodopsin_dom_fungi"/>
</dbReference>
<protein>
    <submittedName>
        <fullName evidence="9">Integral membrane protein</fullName>
    </submittedName>
</protein>
<keyword evidence="10" id="KW-1185">Reference proteome</keyword>
<dbReference type="EMBL" id="ML739097">
    <property type="protein sequence ID" value="KAE8353464.1"/>
    <property type="molecule type" value="Genomic_DNA"/>
</dbReference>
<dbReference type="PANTHER" id="PTHR33048">
    <property type="entry name" value="PTH11-LIKE INTEGRAL MEMBRANE PROTEIN (AFU_ORTHOLOGUE AFUA_5G11245)"/>
    <property type="match status" value="1"/>
</dbReference>
<accession>A0A5N6Z720</accession>